<keyword evidence="1" id="KW-1133">Transmembrane helix</keyword>
<feature type="transmembrane region" description="Helical" evidence="1">
    <location>
        <begin position="62"/>
        <end position="80"/>
    </location>
</feature>
<dbReference type="EMBL" id="CP088295">
    <property type="protein sequence ID" value="UUY04918.1"/>
    <property type="molecule type" value="Genomic_DNA"/>
</dbReference>
<keyword evidence="1" id="KW-0472">Membrane</keyword>
<evidence type="ECO:0000256" key="1">
    <source>
        <dbReference type="SAM" id="Phobius"/>
    </source>
</evidence>
<keyword evidence="1" id="KW-0812">Transmembrane</keyword>
<evidence type="ECO:0000313" key="2">
    <source>
        <dbReference type="EMBL" id="UUY04918.1"/>
    </source>
</evidence>
<evidence type="ECO:0000313" key="3">
    <source>
        <dbReference type="Proteomes" id="UP001058860"/>
    </source>
</evidence>
<feature type="transmembrane region" description="Helical" evidence="1">
    <location>
        <begin position="34"/>
        <end position="56"/>
    </location>
</feature>
<accession>A0ABY5PJQ7</accession>
<dbReference type="RefSeq" id="WP_353865396.1">
    <property type="nucleotide sequence ID" value="NZ_CP088295.1"/>
</dbReference>
<feature type="transmembrane region" description="Helical" evidence="1">
    <location>
        <begin position="87"/>
        <end position="107"/>
    </location>
</feature>
<name>A0ABY5PJQ7_9ACTN</name>
<proteinExistence type="predicted"/>
<sequence length="143" mass="15019">MAEREKPAGYARSEAKNAEVRATLTPLEPGERPLPLLIAIGVAIVLAAVNLVGTIISDDVPLVGTIIFCVVMGMAAYGLWNQRAWAVLGFLALLGIILAFATLSLLVASNLAAVAFCVALIAGAGTLFWKLIRVLGRIQAPPR</sequence>
<protein>
    <submittedName>
        <fullName evidence="2">Uncharacterized protein</fullName>
    </submittedName>
</protein>
<gene>
    <name evidence="2" type="ORF">LRS13_05155</name>
</gene>
<organism evidence="2 3">
    <name type="scientific">Svornostia abyssi</name>
    <dbReference type="NCBI Taxonomy" id="2898438"/>
    <lineage>
        <taxon>Bacteria</taxon>
        <taxon>Bacillati</taxon>
        <taxon>Actinomycetota</taxon>
        <taxon>Thermoleophilia</taxon>
        <taxon>Solirubrobacterales</taxon>
        <taxon>Baekduiaceae</taxon>
        <taxon>Svornostia</taxon>
    </lineage>
</organism>
<reference evidence="3" key="1">
    <citation type="submission" date="2021-11" db="EMBL/GenBank/DDBJ databases">
        <title>Cultivation dependent microbiological survey of springs from the worlds oldest radium mine currently devoted to the extraction of radon-saturated water.</title>
        <authorList>
            <person name="Kapinusova G."/>
            <person name="Smrhova T."/>
            <person name="Strejcek M."/>
            <person name="Suman J."/>
            <person name="Jani K."/>
            <person name="Pajer P."/>
            <person name="Uhlik O."/>
        </authorList>
    </citation>
    <scope>NUCLEOTIDE SEQUENCE [LARGE SCALE GENOMIC DNA]</scope>
    <source>
        <strain evidence="3">J379</strain>
    </source>
</reference>
<feature type="transmembrane region" description="Helical" evidence="1">
    <location>
        <begin position="113"/>
        <end position="132"/>
    </location>
</feature>
<keyword evidence="3" id="KW-1185">Reference proteome</keyword>
<dbReference type="Proteomes" id="UP001058860">
    <property type="component" value="Chromosome"/>
</dbReference>